<dbReference type="RefSeq" id="XP_037202098.1">
    <property type="nucleotide sequence ID" value="XM_037343678.1"/>
</dbReference>
<keyword evidence="2" id="KW-0274">FAD</keyword>
<dbReference type="PANTHER" id="PTHR46865">
    <property type="entry name" value="OXIDOREDUCTASE-RELATED"/>
    <property type="match status" value="1"/>
</dbReference>
<dbReference type="EMBL" id="JAAQRI010000255">
    <property type="protein sequence ID" value="KAF5622677.1"/>
    <property type="molecule type" value="Genomic_DNA"/>
</dbReference>
<gene>
    <name evidence="5" type="ORF">FTJAE_10800</name>
</gene>
<keyword evidence="6" id="KW-1185">Reference proteome</keyword>
<dbReference type="GO" id="GO:0071949">
    <property type="term" value="F:FAD binding"/>
    <property type="evidence" value="ECO:0007669"/>
    <property type="project" value="InterPro"/>
</dbReference>
<evidence type="ECO:0000256" key="1">
    <source>
        <dbReference type="ARBA" id="ARBA00022630"/>
    </source>
</evidence>
<protein>
    <submittedName>
        <fullName evidence="5">FAD binding domain protein</fullName>
    </submittedName>
</protein>
<sequence>MVEPKPKALIVEAGIAGLSTAWWLDKAGWSCIIIDKAPGIRSGGYVVGLTGICLETVKEMGLLKQLEDVSFKADKNTIRDVRGRKLLEVGYTDIHGKLGSYSVCRDDLARLIWTALPPSVDVRFSETVNSVTEEEDGIVVTLTSGDAMNVQLLIGADGIRSMVRSMIWKDQDFQVDLGYSYSVYDVEEIVRLESDCVSFNSPGHFDILYRIRKGRLAALHVWRNDYTKQYGEKFNTRDRLAKFQTLRLLAGDNMQLADVLSAAEKSGTTPLVDTLTMVQMPRWSKGRVLLMGDAAHCLTLMSGQGAAMAITSAGILGKEIMASGSLSEALENHERKQRPRVERLQRRSEELAAWYIPKSTFWYWLRNMMLKLMPYSWIIAWFVNGLKEETKLTYEK</sequence>
<dbReference type="Gene3D" id="3.50.50.60">
    <property type="entry name" value="FAD/NAD(P)-binding domain"/>
    <property type="match status" value="1"/>
</dbReference>
<evidence type="ECO:0000256" key="3">
    <source>
        <dbReference type="ARBA" id="ARBA00023002"/>
    </source>
</evidence>
<dbReference type="GeneID" id="59295948"/>
<dbReference type="Proteomes" id="UP000530670">
    <property type="component" value="Unassembled WGS sequence"/>
</dbReference>
<accession>A0A8H5QWP5</accession>
<dbReference type="PRINTS" id="PR00420">
    <property type="entry name" value="RNGMNOXGNASE"/>
</dbReference>
<comment type="caution">
    <text evidence="5">The sequence shown here is derived from an EMBL/GenBank/DDBJ whole genome shotgun (WGS) entry which is preliminary data.</text>
</comment>
<evidence type="ECO:0000313" key="6">
    <source>
        <dbReference type="Proteomes" id="UP000530670"/>
    </source>
</evidence>
<dbReference type="InterPro" id="IPR051704">
    <property type="entry name" value="FAD_aromatic-hydroxylase"/>
</dbReference>
<dbReference type="AlphaFoldDB" id="A0A8H5QWP5"/>
<evidence type="ECO:0000259" key="4">
    <source>
        <dbReference type="Pfam" id="PF01494"/>
    </source>
</evidence>
<organism evidence="5 6">
    <name type="scientific">Fusarium tjaetaba</name>
    <dbReference type="NCBI Taxonomy" id="1567544"/>
    <lineage>
        <taxon>Eukaryota</taxon>
        <taxon>Fungi</taxon>
        <taxon>Dikarya</taxon>
        <taxon>Ascomycota</taxon>
        <taxon>Pezizomycotina</taxon>
        <taxon>Sordariomycetes</taxon>
        <taxon>Hypocreomycetidae</taxon>
        <taxon>Hypocreales</taxon>
        <taxon>Nectriaceae</taxon>
        <taxon>Fusarium</taxon>
        <taxon>Fusarium fujikuroi species complex</taxon>
    </lineage>
</organism>
<keyword evidence="3" id="KW-0560">Oxidoreductase</keyword>
<evidence type="ECO:0000256" key="2">
    <source>
        <dbReference type="ARBA" id="ARBA00022827"/>
    </source>
</evidence>
<reference evidence="5 6" key="1">
    <citation type="submission" date="2020-05" db="EMBL/GenBank/DDBJ databases">
        <title>Identification and distribution of gene clusters putatively required for synthesis of sphingolipid metabolism inhibitors in phylogenetically diverse species of the filamentous fungus Fusarium.</title>
        <authorList>
            <person name="Kim H.-S."/>
            <person name="Busman M."/>
            <person name="Brown D.W."/>
            <person name="Divon H."/>
            <person name="Uhlig S."/>
            <person name="Proctor R.H."/>
        </authorList>
    </citation>
    <scope>NUCLEOTIDE SEQUENCE [LARGE SCALE GENOMIC DNA]</scope>
    <source>
        <strain evidence="5 6">NRRL 66243</strain>
    </source>
</reference>
<dbReference type="InterPro" id="IPR036188">
    <property type="entry name" value="FAD/NAD-bd_sf"/>
</dbReference>
<feature type="domain" description="FAD-binding" evidence="4">
    <location>
        <begin position="7"/>
        <end position="347"/>
    </location>
</feature>
<dbReference type="PANTHER" id="PTHR46865:SF8">
    <property type="entry name" value="POSSIBLE OXIDOREDUCTASE"/>
    <property type="match status" value="1"/>
</dbReference>
<evidence type="ECO:0000313" key="5">
    <source>
        <dbReference type="EMBL" id="KAF5622677.1"/>
    </source>
</evidence>
<dbReference type="GO" id="GO:0016491">
    <property type="term" value="F:oxidoreductase activity"/>
    <property type="evidence" value="ECO:0007669"/>
    <property type="project" value="UniProtKB-KW"/>
</dbReference>
<dbReference type="SUPFAM" id="SSF51905">
    <property type="entry name" value="FAD/NAD(P)-binding domain"/>
    <property type="match status" value="1"/>
</dbReference>
<dbReference type="Pfam" id="PF01494">
    <property type="entry name" value="FAD_binding_3"/>
    <property type="match status" value="1"/>
</dbReference>
<name>A0A8H5QWP5_9HYPO</name>
<keyword evidence="1" id="KW-0285">Flavoprotein</keyword>
<dbReference type="InterPro" id="IPR002938">
    <property type="entry name" value="FAD-bd"/>
</dbReference>
<proteinExistence type="predicted"/>
<dbReference type="OrthoDB" id="655030at2759"/>